<protein>
    <submittedName>
        <fullName evidence="1">Uncharacterized protein</fullName>
    </submittedName>
</protein>
<accession>A0A645IIR9</accession>
<organism evidence="1">
    <name type="scientific">bioreactor metagenome</name>
    <dbReference type="NCBI Taxonomy" id="1076179"/>
    <lineage>
        <taxon>unclassified sequences</taxon>
        <taxon>metagenomes</taxon>
        <taxon>ecological metagenomes</taxon>
    </lineage>
</organism>
<dbReference type="AlphaFoldDB" id="A0A645IIR9"/>
<dbReference type="EMBL" id="VSSQ01108595">
    <property type="protein sequence ID" value="MPN47243.1"/>
    <property type="molecule type" value="Genomic_DNA"/>
</dbReference>
<gene>
    <name evidence="1" type="ORF">SDC9_194844</name>
</gene>
<reference evidence="1" key="1">
    <citation type="submission" date="2019-08" db="EMBL/GenBank/DDBJ databases">
        <authorList>
            <person name="Kucharzyk K."/>
            <person name="Murdoch R.W."/>
            <person name="Higgins S."/>
            <person name="Loffler F."/>
        </authorList>
    </citation>
    <scope>NUCLEOTIDE SEQUENCE</scope>
</reference>
<sequence>MPAICLRTSTNYISTFVQRRNFKINTPHISWYSIQAGPSYSLFLSENYRIGGKLLAGGSFLPYSEMNGYFFEKRFGVNLSSSVFIERSISRDIAFKAFEFLEGLFYDKKCHYIISSTIGLSVSFIF</sequence>
<comment type="caution">
    <text evidence="1">The sequence shown here is derived from an EMBL/GenBank/DDBJ whole genome shotgun (WGS) entry which is preliminary data.</text>
</comment>
<name>A0A645IIR9_9ZZZZ</name>
<evidence type="ECO:0000313" key="1">
    <source>
        <dbReference type="EMBL" id="MPN47243.1"/>
    </source>
</evidence>
<proteinExistence type="predicted"/>